<dbReference type="Proteomes" id="UP000663855">
    <property type="component" value="Unassembled WGS sequence"/>
</dbReference>
<evidence type="ECO:0000259" key="2">
    <source>
        <dbReference type="PROSITE" id="PS50882"/>
    </source>
</evidence>
<dbReference type="InterPro" id="IPR045168">
    <property type="entry name" value="YTH_prot"/>
</dbReference>
<feature type="compositionally biased region" description="Basic residues" evidence="1">
    <location>
        <begin position="326"/>
        <end position="335"/>
    </location>
</feature>
<dbReference type="PANTHER" id="PTHR12357">
    <property type="entry name" value="YTH YT521-B HOMOLOGY DOMAIN-CONTAINING"/>
    <property type="match status" value="1"/>
</dbReference>
<evidence type="ECO:0000313" key="3">
    <source>
        <dbReference type="EMBL" id="CAF1332323.1"/>
    </source>
</evidence>
<feature type="region of interest" description="Disordered" evidence="1">
    <location>
        <begin position="280"/>
        <end position="367"/>
    </location>
</feature>
<dbReference type="EMBL" id="CAJNOV010008693">
    <property type="protein sequence ID" value="CAF1332323.1"/>
    <property type="molecule type" value="Genomic_DNA"/>
</dbReference>
<accession>A0A815G0J8</accession>
<dbReference type="InterPro" id="IPR007275">
    <property type="entry name" value="YTH_domain"/>
</dbReference>
<evidence type="ECO:0000313" key="4">
    <source>
        <dbReference type="Proteomes" id="UP000663855"/>
    </source>
</evidence>
<evidence type="ECO:0000256" key="1">
    <source>
        <dbReference type="SAM" id="MobiDB-lite"/>
    </source>
</evidence>
<dbReference type="GO" id="GO:0003729">
    <property type="term" value="F:mRNA binding"/>
    <property type="evidence" value="ECO:0007669"/>
    <property type="project" value="TreeGrafter"/>
</dbReference>
<dbReference type="GO" id="GO:1990247">
    <property type="term" value="F:N6-methyladenosine-containing RNA reader activity"/>
    <property type="evidence" value="ECO:0007669"/>
    <property type="project" value="TreeGrafter"/>
</dbReference>
<reference evidence="3" key="1">
    <citation type="submission" date="2021-02" db="EMBL/GenBank/DDBJ databases">
        <authorList>
            <person name="Nowell W R."/>
        </authorList>
    </citation>
    <scope>NUCLEOTIDE SEQUENCE</scope>
</reference>
<dbReference type="GO" id="GO:0005654">
    <property type="term" value="C:nucleoplasm"/>
    <property type="evidence" value="ECO:0007669"/>
    <property type="project" value="TreeGrafter"/>
</dbReference>
<dbReference type="AlphaFoldDB" id="A0A815G0J8"/>
<feature type="region of interest" description="Disordered" evidence="1">
    <location>
        <begin position="465"/>
        <end position="500"/>
    </location>
</feature>
<protein>
    <recommendedName>
        <fullName evidence="2">YTH domain-containing protein</fullName>
    </recommendedName>
</protein>
<dbReference type="PROSITE" id="PS50882">
    <property type="entry name" value="YTH"/>
    <property type="match status" value="1"/>
</dbReference>
<dbReference type="Pfam" id="PF04146">
    <property type="entry name" value="YTH"/>
    <property type="match status" value="1"/>
</dbReference>
<dbReference type="CDD" id="cd21134">
    <property type="entry name" value="YTH"/>
    <property type="match status" value="1"/>
</dbReference>
<dbReference type="Gene3D" id="3.10.590.10">
    <property type="entry name" value="ph1033 like domains"/>
    <property type="match status" value="1"/>
</dbReference>
<gene>
    <name evidence="3" type="ORF">CJN711_LOCUS18489</name>
</gene>
<dbReference type="GO" id="GO:0000398">
    <property type="term" value="P:mRNA splicing, via spliceosome"/>
    <property type="evidence" value="ECO:0007669"/>
    <property type="project" value="TreeGrafter"/>
</dbReference>
<organism evidence="3 4">
    <name type="scientific">Rotaria magnacalcarata</name>
    <dbReference type="NCBI Taxonomy" id="392030"/>
    <lineage>
        <taxon>Eukaryota</taxon>
        <taxon>Metazoa</taxon>
        <taxon>Spiralia</taxon>
        <taxon>Gnathifera</taxon>
        <taxon>Rotifera</taxon>
        <taxon>Eurotatoria</taxon>
        <taxon>Bdelloidea</taxon>
        <taxon>Philodinida</taxon>
        <taxon>Philodinidae</taxon>
        <taxon>Rotaria</taxon>
    </lineage>
</organism>
<feature type="compositionally biased region" description="Basic residues" evidence="1">
    <location>
        <begin position="475"/>
        <end position="500"/>
    </location>
</feature>
<proteinExistence type="predicted"/>
<feature type="domain" description="YTH" evidence="2">
    <location>
        <begin position="130"/>
        <end position="267"/>
    </location>
</feature>
<dbReference type="PANTHER" id="PTHR12357:SF3">
    <property type="entry name" value="YTH DOMAIN-CONTAINING PROTEIN 1"/>
    <property type="match status" value="1"/>
</dbReference>
<name>A0A815G0J8_9BILA</name>
<dbReference type="GO" id="GO:0000381">
    <property type="term" value="P:regulation of alternative mRNA splicing, via spliceosome"/>
    <property type="evidence" value="ECO:0007669"/>
    <property type="project" value="TreeGrafter"/>
</dbReference>
<sequence>MSGVELDLICPEIDVDDFSSVSKTHHHESNFVEEAQTLENNDEITPTELTNANNLETQVSNENIVTIAEYYPNEESVDSQSNQMSTGITQENEQYKSTAANPIQTPIEVQPVPIMDEKDRAALQSILDDTVYFLIKSGNEENVSLAKAKGVWSTPPANENKLNRAFRQHRNVILIFSVAESKAFQGFARMSGEARHDSQPINWVLPPGMSNRAFSGVIHIDWISRRSLPFNQTLHLFNPWNENKPVKIGRDGQEIEPRCGEALCRLFPPDPTIDLVSISRKAEKHKPSRSPLSINPSKHINHRSSTSIDRHRRHRSRSRDRNSKEPHRKRRHRSTSSHSDHGTQRSPTRKHSHRSNEDVPLPNNVDKRMSHIMASGTYEDYVKYMLESQAQYTGYVPPMFPSAPYPMVYDPTGLYTMGYDSHSMHSAATYTEPMNVYLPQPSSSISHNTTEYEQEINAFLRHTTSSHKENDNGNRAHRPHHHHHRRSSSRHRSKSREYRH</sequence>
<comment type="caution">
    <text evidence="3">The sequence shown here is derived from an EMBL/GenBank/DDBJ whole genome shotgun (WGS) entry which is preliminary data.</text>
</comment>